<gene>
    <name evidence="1" type="ORF">GCM10011365_03900</name>
</gene>
<dbReference type="Proteomes" id="UP000605253">
    <property type="component" value="Unassembled WGS sequence"/>
</dbReference>
<name>A0A917CE64_9GAMM</name>
<evidence type="ECO:0000313" key="1">
    <source>
        <dbReference type="EMBL" id="GGF86054.1"/>
    </source>
</evidence>
<evidence type="ECO:0000313" key="2">
    <source>
        <dbReference type="Proteomes" id="UP000605253"/>
    </source>
</evidence>
<dbReference type="AlphaFoldDB" id="A0A917CE64"/>
<sequence>MAGAEPGDGVEGLVAERGVASGGCFRWPHLIEQGVENAEIRVAANWGVDADKVSLCCPARKYPDGFDCKMTSDAVSEVIVFVWWPVCG</sequence>
<organism evidence="1 2">
    <name type="scientific">Marinicella pacifica</name>
    <dbReference type="NCBI Taxonomy" id="1171543"/>
    <lineage>
        <taxon>Bacteria</taxon>
        <taxon>Pseudomonadati</taxon>
        <taxon>Pseudomonadota</taxon>
        <taxon>Gammaproteobacteria</taxon>
        <taxon>Lysobacterales</taxon>
        <taxon>Marinicellaceae</taxon>
        <taxon>Marinicella</taxon>
    </lineage>
</organism>
<comment type="caution">
    <text evidence="1">The sequence shown here is derived from an EMBL/GenBank/DDBJ whole genome shotgun (WGS) entry which is preliminary data.</text>
</comment>
<proteinExistence type="predicted"/>
<reference evidence="1" key="1">
    <citation type="journal article" date="2014" name="Int. J. Syst. Evol. Microbiol.">
        <title>Complete genome sequence of Corynebacterium casei LMG S-19264T (=DSM 44701T), isolated from a smear-ripened cheese.</title>
        <authorList>
            <consortium name="US DOE Joint Genome Institute (JGI-PGF)"/>
            <person name="Walter F."/>
            <person name="Albersmeier A."/>
            <person name="Kalinowski J."/>
            <person name="Ruckert C."/>
        </authorList>
    </citation>
    <scope>NUCLEOTIDE SEQUENCE</scope>
    <source>
        <strain evidence="1">CGMCC 1.12181</strain>
    </source>
</reference>
<accession>A0A917CE64</accession>
<keyword evidence="2" id="KW-1185">Reference proteome</keyword>
<protein>
    <submittedName>
        <fullName evidence="1">Uncharacterized protein</fullName>
    </submittedName>
</protein>
<reference evidence="1" key="2">
    <citation type="submission" date="2020-09" db="EMBL/GenBank/DDBJ databases">
        <authorList>
            <person name="Sun Q."/>
            <person name="Zhou Y."/>
        </authorList>
    </citation>
    <scope>NUCLEOTIDE SEQUENCE</scope>
    <source>
        <strain evidence="1">CGMCC 1.12181</strain>
    </source>
</reference>
<dbReference type="EMBL" id="BMEO01000001">
    <property type="protein sequence ID" value="GGF86054.1"/>
    <property type="molecule type" value="Genomic_DNA"/>
</dbReference>